<sequence>MEWLKYAVAALATIAAGWSVKVAMSHRSSSKKRTTIVSQKNNRAGGDIVGGDVYKNNRE</sequence>
<protein>
    <submittedName>
        <fullName evidence="2">Uncharacterized protein</fullName>
    </submittedName>
</protein>
<dbReference type="AlphaFoldDB" id="A0A6J5ILJ7"/>
<organism evidence="2 3">
    <name type="scientific">Burkholderia aenigmatica</name>
    <dbReference type="NCBI Taxonomy" id="2015348"/>
    <lineage>
        <taxon>Bacteria</taxon>
        <taxon>Pseudomonadati</taxon>
        <taxon>Pseudomonadota</taxon>
        <taxon>Betaproteobacteria</taxon>
        <taxon>Burkholderiales</taxon>
        <taxon>Burkholderiaceae</taxon>
        <taxon>Burkholderia</taxon>
        <taxon>Burkholderia cepacia complex</taxon>
    </lineage>
</organism>
<accession>A0A6J5ILJ7</accession>
<reference evidence="2 3" key="1">
    <citation type="submission" date="2020-04" db="EMBL/GenBank/DDBJ databases">
        <authorList>
            <person name="Depoorter E."/>
        </authorList>
    </citation>
    <scope>NUCLEOTIDE SEQUENCE [LARGE SCALE GENOMIC DNA]</scope>
    <source>
        <strain evidence="2 3">BCC0217</strain>
    </source>
</reference>
<gene>
    <name evidence="2" type="ORF">BLA3211_00183</name>
</gene>
<evidence type="ECO:0000313" key="3">
    <source>
        <dbReference type="Proteomes" id="UP000494301"/>
    </source>
</evidence>
<name>A0A6J5ILJ7_9BURK</name>
<evidence type="ECO:0000256" key="1">
    <source>
        <dbReference type="SAM" id="MobiDB-lite"/>
    </source>
</evidence>
<dbReference type="Proteomes" id="UP000494301">
    <property type="component" value="Unassembled WGS sequence"/>
</dbReference>
<proteinExistence type="predicted"/>
<feature type="region of interest" description="Disordered" evidence="1">
    <location>
        <begin position="29"/>
        <end position="59"/>
    </location>
</feature>
<dbReference type="EMBL" id="CABWIL020000001">
    <property type="protein sequence ID" value="CAB3960445.1"/>
    <property type="molecule type" value="Genomic_DNA"/>
</dbReference>
<evidence type="ECO:0000313" key="2">
    <source>
        <dbReference type="EMBL" id="CAB3960445.1"/>
    </source>
</evidence>